<dbReference type="EMBL" id="LAZR01000874">
    <property type="protein sequence ID" value="KKN55719.1"/>
    <property type="molecule type" value="Genomic_DNA"/>
</dbReference>
<sequence>MNNESELADTLQHIVTLCGYYPLNENEIDVLVKYINRDDPTLPVLKLKEMFELAINYKLGIELKNRLSVKEYLRVKYALERRIKEKQSFSEIEKEYKPTKEALQQLHNDFLENIYGKIDQFFKTDIYKITDYGNVIYNYLERIGLITFSKEVQERFHKMEKITTSKNSNDPVLIKTIIDQSDKLTKMNYKKFALEQFLRSCKQENRDIIGEIKTKENMQGQKLLNDIR</sequence>
<gene>
    <name evidence="1" type="ORF">LCGC14_0579280</name>
</gene>
<proteinExistence type="predicted"/>
<organism evidence="1">
    <name type="scientific">marine sediment metagenome</name>
    <dbReference type="NCBI Taxonomy" id="412755"/>
    <lineage>
        <taxon>unclassified sequences</taxon>
        <taxon>metagenomes</taxon>
        <taxon>ecological metagenomes</taxon>
    </lineage>
</organism>
<comment type="caution">
    <text evidence="1">The sequence shown here is derived from an EMBL/GenBank/DDBJ whole genome shotgun (WGS) entry which is preliminary data.</text>
</comment>
<name>A0A0F9RLU7_9ZZZZ</name>
<accession>A0A0F9RLU7</accession>
<dbReference type="AlphaFoldDB" id="A0A0F9RLU7"/>
<evidence type="ECO:0000313" key="1">
    <source>
        <dbReference type="EMBL" id="KKN55719.1"/>
    </source>
</evidence>
<reference evidence="1" key="1">
    <citation type="journal article" date="2015" name="Nature">
        <title>Complex archaea that bridge the gap between prokaryotes and eukaryotes.</title>
        <authorList>
            <person name="Spang A."/>
            <person name="Saw J.H."/>
            <person name="Jorgensen S.L."/>
            <person name="Zaremba-Niedzwiedzka K."/>
            <person name="Martijn J."/>
            <person name="Lind A.E."/>
            <person name="van Eijk R."/>
            <person name="Schleper C."/>
            <person name="Guy L."/>
            <person name="Ettema T.J."/>
        </authorList>
    </citation>
    <scope>NUCLEOTIDE SEQUENCE</scope>
</reference>
<protein>
    <submittedName>
        <fullName evidence="1">Uncharacterized protein</fullName>
    </submittedName>
</protein>